<keyword evidence="1 4" id="KW-0732">Signal</keyword>
<name>A0A329QEY2_9ACTN</name>
<dbReference type="PANTHER" id="PTHR21666:SF289">
    <property type="entry name" value="L-ALA--D-GLU ENDOPEPTIDASE"/>
    <property type="match status" value="1"/>
</dbReference>
<feature type="signal peptide" evidence="4">
    <location>
        <begin position="1"/>
        <end position="22"/>
    </location>
</feature>
<dbReference type="AlphaFoldDB" id="A0A329QEY2"/>
<feature type="chain" id="PRO_5039609238" description="M23ase beta-sheet core domain-containing protein" evidence="4">
    <location>
        <begin position="23"/>
        <end position="456"/>
    </location>
</feature>
<accession>A0A329QEY2</accession>
<evidence type="ECO:0000256" key="3">
    <source>
        <dbReference type="SAM" id="MobiDB-lite"/>
    </source>
</evidence>
<organism evidence="6 7">
    <name type="scientific">Phytoactinopolyspora halophila</name>
    <dbReference type="NCBI Taxonomy" id="1981511"/>
    <lineage>
        <taxon>Bacteria</taxon>
        <taxon>Bacillati</taxon>
        <taxon>Actinomycetota</taxon>
        <taxon>Actinomycetes</taxon>
        <taxon>Jiangellales</taxon>
        <taxon>Jiangellaceae</taxon>
        <taxon>Phytoactinopolyspora</taxon>
    </lineage>
</organism>
<comment type="caution">
    <text evidence="6">The sequence shown here is derived from an EMBL/GenBank/DDBJ whole genome shotgun (WGS) entry which is preliminary data.</text>
</comment>
<dbReference type="InterPro" id="IPR016047">
    <property type="entry name" value="M23ase_b-sheet_dom"/>
</dbReference>
<keyword evidence="7" id="KW-1185">Reference proteome</keyword>
<dbReference type="InterPro" id="IPR050570">
    <property type="entry name" value="Cell_wall_metabolism_enzyme"/>
</dbReference>
<gene>
    <name evidence="6" type="ORF">DPM12_18405</name>
</gene>
<dbReference type="Gene3D" id="2.70.70.10">
    <property type="entry name" value="Glucose Permease (Domain IIA)"/>
    <property type="match status" value="1"/>
</dbReference>
<proteinExistence type="predicted"/>
<feature type="compositionally biased region" description="Basic and acidic residues" evidence="3">
    <location>
        <begin position="73"/>
        <end position="84"/>
    </location>
</feature>
<dbReference type="PANTHER" id="PTHR21666">
    <property type="entry name" value="PEPTIDASE-RELATED"/>
    <property type="match status" value="1"/>
</dbReference>
<evidence type="ECO:0000256" key="2">
    <source>
        <dbReference type="SAM" id="Coils"/>
    </source>
</evidence>
<evidence type="ECO:0000313" key="6">
    <source>
        <dbReference type="EMBL" id="RAW10870.1"/>
    </source>
</evidence>
<evidence type="ECO:0000259" key="5">
    <source>
        <dbReference type="Pfam" id="PF01551"/>
    </source>
</evidence>
<dbReference type="OrthoDB" id="1099523at2"/>
<evidence type="ECO:0000256" key="1">
    <source>
        <dbReference type="ARBA" id="ARBA00022729"/>
    </source>
</evidence>
<feature type="domain" description="M23ase beta-sheet core" evidence="5">
    <location>
        <begin position="348"/>
        <end position="446"/>
    </location>
</feature>
<dbReference type="Pfam" id="PF01551">
    <property type="entry name" value="Peptidase_M23"/>
    <property type="match status" value="1"/>
</dbReference>
<keyword evidence="2" id="KW-0175">Coiled coil</keyword>
<dbReference type="GO" id="GO:0004222">
    <property type="term" value="F:metalloendopeptidase activity"/>
    <property type="evidence" value="ECO:0007669"/>
    <property type="project" value="TreeGrafter"/>
</dbReference>
<dbReference type="Gene3D" id="6.10.250.3150">
    <property type="match status" value="1"/>
</dbReference>
<evidence type="ECO:0000313" key="7">
    <source>
        <dbReference type="Proteomes" id="UP000250462"/>
    </source>
</evidence>
<feature type="coiled-coil region" evidence="2">
    <location>
        <begin position="100"/>
        <end position="176"/>
    </location>
</feature>
<dbReference type="EMBL" id="QMIG01000024">
    <property type="protein sequence ID" value="RAW10870.1"/>
    <property type="molecule type" value="Genomic_DNA"/>
</dbReference>
<reference evidence="6 7" key="1">
    <citation type="submission" date="2018-06" db="EMBL/GenBank/DDBJ databases">
        <title>Phytoactinopolyspora halophila sp. nov., a novel halophilic actinomycete isolated from a saline soil in China.</title>
        <authorList>
            <person name="Tang S.-K."/>
        </authorList>
    </citation>
    <scope>NUCLEOTIDE SEQUENCE [LARGE SCALE GENOMIC DNA]</scope>
    <source>
        <strain evidence="6 7">YIM 96934</strain>
    </source>
</reference>
<protein>
    <recommendedName>
        <fullName evidence="5">M23ase beta-sheet core domain-containing protein</fullName>
    </recommendedName>
</protein>
<dbReference type="CDD" id="cd12797">
    <property type="entry name" value="M23_peptidase"/>
    <property type="match status" value="1"/>
</dbReference>
<sequence length="456" mass="48829">MRGSIRVVPVAALATGVVLSIASPTATPGYAGEIQATDGPAPASISAGTLAATLTSDSQPADRPTEPPTDELPSDHGEQQRRDPQEAYEEALRGAQTVAVAEAQQLMQEVLAEIDLAEQDVERARAEAEQAREAEEEARKQVKVAVQALERSEREIEQLKAEAANARSALGSVISEAHQNNGLSTVGVLVGADTPEDLNDRYLGLQTLLDAGDTALGQLAEDQAELRNAVDRLEGQRKERERLAEEAAQKRVEKEAAEEEAEAAQAELEDQLDDYEHALQLAEDAMLEDYERYMEQLDEATAVGEHLRELTEEDYGSGSGSGTFVRPGTGQTTSTYGSRMHPILGYVKMHTGTDFSAGDGNIYAADSGTVVEATYNSAYGYMVVIDHGDVDGSRLSTLYAHQSGLTVSTGQRVEKGQVIGRIGSTGYSTGPHLHFEVRLDGEHTDPSPWLDGAATP</sequence>
<dbReference type="InterPro" id="IPR011055">
    <property type="entry name" value="Dup_hybrid_motif"/>
</dbReference>
<dbReference type="RefSeq" id="WP_123788490.1">
    <property type="nucleotide sequence ID" value="NZ_QMIG01000024.1"/>
</dbReference>
<feature type="region of interest" description="Disordered" evidence="3">
    <location>
        <begin position="37"/>
        <end position="84"/>
    </location>
</feature>
<dbReference type="Proteomes" id="UP000250462">
    <property type="component" value="Unassembled WGS sequence"/>
</dbReference>
<feature type="region of interest" description="Disordered" evidence="3">
    <location>
        <begin position="313"/>
        <end position="337"/>
    </location>
</feature>
<evidence type="ECO:0000256" key="4">
    <source>
        <dbReference type="SAM" id="SignalP"/>
    </source>
</evidence>
<feature type="coiled-coil region" evidence="2">
    <location>
        <begin position="216"/>
        <end position="285"/>
    </location>
</feature>
<dbReference type="SUPFAM" id="SSF51261">
    <property type="entry name" value="Duplicated hybrid motif"/>
    <property type="match status" value="1"/>
</dbReference>